<evidence type="ECO:0000313" key="1">
    <source>
        <dbReference type="EMBL" id="SJM89544.1"/>
    </source>
</evidence>
<dbReference type="OrthoDB" id="5570179at2"/>
<dbReference type="EMBL" id="FUKJ01000025">
    <property type="protein sequence ID" value="SJM89544.1"/>
    <property type="molecule type" value="Genomic_DNA"/>
</dbReference>
<dbReference type="Proteomes" id="UP000195442">
    <property type="component" value="Unassembled WGS sequence"/>
</dbReference>
<protein>
    <recommendedName>
        <fullName evidence="3">DUF883 domain-containing protein</fullName>
    </recommendedName>
</protein>
<gene>
    <name evidence="1" type="ORF">CRENPOLYSF2_1200003</name>
</gene>
<dbReference type="AlphaFoldDB" id="A0A1R4H014"/>
<reference evidence="2" key="1">
    <citation type="submission" date="2017-02" db="EMBL/GenBank/DDBJ databases">
        <authorList>
            <person name="Daims H."/>
        </authorList>
    </citation>
    <scope>NUCLEOTIDE SEQUENCE [LARGE SCALE GENOMIC DNA]</scope>
</reference>
<name>A0A1R4H014_9GAMM</name>
<organism evidence="1 2">
    <name type="scientific">Crenothrix polyspora</name>
    <dbReference type="NCBI Taxonomy" id="360316"/>
    <lineage>
        <taxon>Bacteria</taxon>
        <taxon>Pseudomonadati</taxon>
        <taxon>Pseudomonadota</taxon>
        <taxon>Gammaproteobacteria</taxon>
        <taxon>Methylococcales</taxon>
        <taxon>Crenotrichaceae</taxon>
        <taxon>Crenothrix</taxon>
    </lineage>
</organism>
<evidence type="ECO:0000313" key="2">
    <source>
        <dbReference type="Proteomes" id="UP000195442"/>
    </source>
</evidence>
<keyword evidence="2" id="KW-1185">Reference proteome</keyword>
<sequence>MDIKDKAANLVHEIGDKGKQLQESECCLMKNSCGYISKNPILSLGIAVASGFLLSRVLSGR</sequence>
<evidence type="ECO:0008006" key="3">
    <source>
        <dbReference type="Google" id="ProtNLM"/>
    </source>
</evidence>
<dbReference type="RefSeq" id="WP_087145685.1">
    <property type="nucleotide sequence ID" value="NZ_FUKJ01000025.1"/>
</dbReference>
<accession>A0A1R4H014</accession>
<proteinExistence type="predicted"/>